<sequence>MSIPRRKMLTLPARKIPDPPNAVSPNVTEGRTTWLTDILRKLSPVLRLCAIMLDSVSWIAVILVFAGPMMLSGLYEAVLDWKIISTLKSRTGSGLQNQEDAVIELLATVVAGNLQHRFHDVRPQAEIKDALLRNTDTDTDTEAHTEAQRTRLLGLVDSQMGYGAIVGAPVVFYLGAFVYTILDLSNEPSDQDAAISLAFGVEWMILVHVAIIGSCLLATNNPSTASVLPGLWQKLLKGDLAFLTDIYNNRYQPVTMWSRGRNKRQWVEESAALLNNQSLEKPLRIGWRARILIFLATCVLINLPPVAGAVVAWRTPPIGWGCRSLSFVCYAGSELLITALFVLMHWIKLPEELVKPANSRKMSARVLAWLQYHGRMSSCITVYILYALSCIGCLFVVLGSTLMQVIGVYRNCFCCVNAPEWYQLGSATVQVASDTQEQRESSHNWIIFRRDGYGIHGRLLLGRLVVSDGY</sequence>
<keyword evidence="1" id="KW-0472">Membrane</keyword>
<keyword evidence="1" id="KW-0812">Transmembrane</keyword>
<accession>A0ABR0JR11</accession>
<gene>
    <name evidence="2" type="ORF">LTR69_000517</name>
</gene>
<feature type="transmembrane region" description="Helical" evidence="1">
    <location>
        <begin position="380"/>
        <end position="403"/>
    </location>
</feature>
<feature type="transmembrane region" description="Helical" evidence="1">
    <location>
        <begin position="325"/>
        <end position="347"/>
    </location>
</feature>
<feature type="transmembrane region" description="Helical" evidence="1">
    <location>
        <begin position="194"/>
        <end position="219"/>
    </location>
</feature>
<protein>
    <submittedName>
        <fullName evidence="2">Uncharacterized protein</fullName>
    </submittedName>
</protein>
<comment type="caution">
    <text evidence="2">The sequence shown here is derived from an EMBL/GenBank/DDBJ whole genome shotgun (WGS) entry which is preliminary data.</text>
</comment>
<evidence type="ECO:0000313" key="2">
    <source>
        <dbReference type="EMBL" id="KAK5068398.1"/>
    </source>
</evidence>
<proteinExistence type="predicted"/>
<keyword evidence="3" id="KW-1185">Reference proteome</keyword>
<evidence type="ECO:0000256" key="1">
    <source>
        <dbReference type="SAM" id="Phobius"/>
    </source>
</evidence>
<dbReference type="Proteomes" id="UP001345691">
    <property type="component" value="Unassembled WGS sequence"/>
</dbReference>
<organism evidence="2 3">
    <name type="scientific">Exophiala sideris</name>
    <dbReference type="NCBI Taxonomy" id="1016849"/>
    <lineage>
        <taxon>Eukaryota</taxon>
        <taxon>Fungi</taxon>
        <taxon>Dikarya</taxon>
        <taxon>Ascomycota</taxon>
        <taxon>Pezizomycotina</taxon>
        <taxon>Eurotiomycetes</taxon>
        <taxon>Chaetothyriomycetidae</taxon>
        <taxon>Chaetothyriales</taxon>
        <taxon>Herpotrichiellaceae</taxon>
        <taxon>Exophiala</taxon>
    </lineage>
</organism>
<reference evidence="2 3" key="1">
    <citation type="submission" date="2023-08" db="EMBL/GenBank/DDBJ databases">
        <title>Black Yeasts Isolated from many extreme environments.</title>
        <authorList>
            <person name="Coleine C."/>
            <person name="Stajich J.E."/>
            <person name="Selbmann L."/>
        </authorList>
    </citation>
    <scope>NUCLEOTIDE SEQUENCE [LARGE SCALE GENOMIC DNA]</scope>
    <source>
        <strain evidence="2 3">CCFEE 6328</strain>
    </source>
</reference>
<evidence type="ECO:0000313" key="3">
    <source>
        <dbReference type="Proteomes" id="UP001345691"/>
    </source>
</evidence>
<name>A0ABR0JR11_9EURO</name>
<keyword evidence="1" id="KW-1133">Transmembrane helix</keyword>
<feature type="transmembrane region" description="Helical" evidence="1">
    <location>
        <begin position="291"/>
        <end position="313"/>
    </location>
</feature>
<dbReference type="EMBL" id="JAVRRF010000001">
    <property type="protein sequence ID" value="KAK5068398.1"/>
    <property type="molecule type" value="Genomic_DNA"/>
</dbReference>
<feature type="transmembrane region" description="Helical" evidence="1">
    <location>
        <begin position="160"/>
        <end position="182"/>
    </location>
</feature>